<dbReference type="Gene3D" id="1.10.150.240">
    <property type="entry name" value="Putative phosphatase, domain 2"/>
    <property type="match status" value="1"/>
</dbReference>
<dbReference type="AlphaFoldDB" id="A0A127PBM3"/>
<dbReference type="Proteomes" id="UP000072421">
    <property type="component" value="Chromosome"/>
</dbReference>
<name>A0A127PBM3_9BURK</name>
<protein>
    <submittedName>
        <fullName evidence="1">Uncharacterized protein</fullName>
    </submittedName>
</protein>
<reference evidence="1 2" key="1">
    <citation type="submission" date="2015-11" db="EMBL/GenBank/DDBJ databases">
        <title>Exploring the genomic traits of fungus-feeding bacterial genus Collimonas.</title>
        <authorList>
            <person name="Song C."/>
            <person name="Schmidt R."/>
            <person name="de Jager V."/>
            <person name="Krzyzanowska D."/>
            <person name="Jongedijk E."/>
            <person name="Cankar K."/>
            <person name="Beekwilder J."/>
            <person name="van Veen A."/>
            <person name="de Boer W."/>
            <person name="van Veen J.A."/>
            <person name="Garbeva P."/>
        </authorList>
    </citation>
    <scope>NUCLEOTIDE SEQUENCE [LARGE SCALE GENOMIC DNA]</scope>
    <source>
        <strain evidence="1 2">Ter6</strain>
    </source>
</reference>
<dbReference type="OrthoDB" id="9800058at2"/>
<gene>
    <name evidence="1" type="ORF">CFter6_2471</name>
</gene>
<sequence>MASITIERTFFDPAEETSLFAYNAAFHELGLSWHWDYDTYRSLLAGAGEKNVICAYIETHQRHLLNAYDADFLIKAIESARAQCLENIKASGSQPGFSVNWAEVQRAEVGI</sequence>
<accession>A0A127PBM3</accession>
<dbReference type="InterPro" id="IPR023198">
    <property type="entry name" value="PGP-like_dom2"/>
</dbReference>
<evidence type="ECO:0000313" key="1">
    <source>
        <dbReference type="EMBL" id="AMO95143.1"/>
    </source>
</evidence>
<dbReference type="PATRIC" id="fig|158899.10.peg.2465"/>
<dbReference type="EMBL" id="CP013232">
    <property type="protein sequence ID" value="AMO95143.1"/>
    <property type="molecule type" value="Genomic_DNA"/>
</dbReference>
<evidence type="ECO:0000313" key="2">
    <source>
        <dbReference type="Proteomes" id="UP000072421"/>
    </source>
</evidence>
<dbReference type="RefSeq" id="WP_061540023.1">
    <property type="nucleotide sequence ID" value="NZ_CP013232.1"/>
</dbReference>
<organism evidence="1">
    <name type="scientific">Collimonas fungivorans</name>
    <dbReference type="NCBI Taxonomy" id="158899"/>
    <lineage>
        <taxon>Bacteria</taxon>
        <taxon>Pseudomonadati</taxon>
        <taxon>Pseudomonadota</taxon>
        <taxon>Betaproteobacteria</taxon>
        <taxon>Burkholderiales</taxon>
        <taxon>Oxalobacteraceae</taxon>
        <taxon>Collimonas</taxon>
    </lineage>
</organism>
<proteinExistence type="predicted"/>